<evidence type="ECO:0000256" key="9">
    <source>
        <dbReference type="HAMAP-Rule" id="MF_00131"/>
    </source>
</evidence>
<evidence type="ECO:0000256" key="10">
    <source>
        <dbReference type="RuleBase" id="RU003662"/>
    </source>
</evidence>
<keyword evidence="4 9" id="KW-0028">Amino-acid biosynthesis</keyword>
<evidence type="ECO:0000256" key="6">
    <source>
        <dbReference type="ARBA" id="ARBA00023141"/>
    </source>
</evidence>
<dbReference type="InterPro" id="IPR002028">
    <property type="entry name" value="Trp_synthase_suA"/>
</dbReference>
<dbReference type="AlphaFoldDB" id="A0A235FBA6"/>
<sequence length="294" mass="32281">MNNSRWKRFSNKNSFRFVPYMMGCDPDRETSIEIALALQEGGAEAIELGVPYSDPLADGPVIQRASQRCLENDVSLTDVLELAGAMRERGVSVPVIIFTYYNLLLQLGENRFFELAEKNGIDGVLVPDLPFEESAGLKKSCRDRDMAFISLVAPTTREERLKEIAQDADGFLYCISSMGVTGKRAAFAGNVKSFLANAQEQSRVPVLVGFGISSSSQAMQFAGVSDGYIVGSAIVEKIEALLPRFSQEQEREGAIREFKYFINQLVPAQPEKECNHAAENTADDIKAVSAGKTD</sequence>
<feature type="active site" description="Proton acceptor" evidence="9">
    <location>
        <position position="58"/>
    </location>
</feature>
<comment type="pathway">
    <text evidence="2 9">Amino-acid biosynthesis; L-tryptophan biosynthesis; L-tryptophan from chorismate: step 5/5.</text>
</comment>
<dbReference type="EC" id="4.2.1.20" evidence="9"/>
<organism evidence="11 12">
    <name type="scientific">Fictibacillus aquaticus</name>
    <dbReference type="NCBI Taxonomy" id="2021314"/>
    <lineage>
        <taxon>Bacteria</taxon>
        <taxon>Bacillati</taxon>
        <taxon>Bacillota</taxon>
        <taxon>Bacilli</taxon>
        <taxon>Bacillales</taxon>
        <taxon>Fictibacillaceae</taxon>
        <taxon>Fictibacillus</taxon>
    </lineage>
</organism>
<feature type="active site" description="Proton acceptor" evidence="9">
    <location>
        <position position="47"/>
    </location>
</feature>
<comment type="caution">
    <text evidence="11">The sequence shown here is derived from an EMBL/GenBank/DDBJ whole genome shotgun (WGS) entry which is preliminary data.</text>
</comment>
<dbReference type="SUPFAM" id="SSF51366">
    <property type="entry name" value="Ribulose-phoshate binding barrel"/>
    <property type="match status" value="1"/>
</dbReference>
<dbReference type="FunFam" id="3.20.20.70:FF:000037">
    <property type="entry name" value="Tryptophan synthase alpha chain"/>
    <property type="match status" value="1"/>
</dbReference>
<dbReference type="Proteomes" id="UP000215059">
    <property type="component" value="Unassembled WGS sequence"/>
</dbReference>
<dbReference type="Gene3D" id="3.20.20.70">
    <property type="entry name" value="Aldolase class I"/>
    <property type="match status" value="1"/>
</dbReference>
<comment type="catalytic activity">
    <reaction evidence="8 9">
        <text>(1S,2R)-1-C-(indol-3-yl)glycerol 3-phosphate + L-serine = D-glyceraldehyde 3-phosphate + L-tryptophan + H2O</text>
        <dbReference type="Rhea" id="RHEA:10532"/>
        <dbReference type="ChEBI" id="CHEBI:15377"/>
        <dbReference type="ChEBI" id="CHEBI:33384"/>
        <dbReference type="ChEBI" id="CHEBI:57912"/>
        <dbReference type="ChEBI" id="CHEBI:58866"/>
        <dbReference type="ChEBI" id="CHEBI:59776"/>
        <dbReference type="EC" id="4.2.1.20"/>
    </reaction>
</comment>
<evidence type="ECO:0000313" key="11">
    <source>
        <dbReference type="EMBL" id="OYD58532.1"/>
    </source>
</evidence>
<dbReference type="PANTHER" id="PTHR43406">
    <property type="entry name" value="TRYPTOPHAN SYNTHASE, ALPHA CHAIN"/>
    <property type="match status" value="1"/>
</dbReference>
<protein>
    <recommendedName>
        <fullName evidence="9">Tryptophan synthase alpha chain</fullName>
        <ecNumber evidence="9">4.2.1.20</ecNumber>
    </recommendedName>
</protein>
<dbReference type="GO" id="GO:0004834">
    <property type="term" value="F:tryptophan synthase activity"/>
    <property type="evidence" value="ECO:0007669"/>
    <property type="project" value="UniProtKB-UniRule"/>
</dbReference>
<dbReference type="RefSeq" id="WP_094250493.1">
    <property type="nucleotide sequence ID" value="NZ_JBHLXL010000001.1"/>
</dbReference>
<keyword evidence="7 9" id="KW-0456">Lyase</keyword>
<reference evidence="11 12" key="1">
    <citation type="submission" date="2017-07" db="EMBL/GenBank/DDBJ databases">
        <title>Fictibacillus sp. nov. GDSW-R2A3 Genome sequencing and assembly.</title>
        <authorList>
            <person name="Mayilraj S."/>
        </authorList>
    </citation>
    <scope>NUCLEOTIDE SEQUENCE [LARGE SCALE GENOMIC DNA]</scope>
    <source>
        <strain evidence="11 12">GDSW-R2A3</strain>
    </source>
</reference>
<proteinExistence type="inferred from homology"/>
<dbReference type="InterPro" id="IPR018204">
    <property type="entry name" value="Trp_synthase_alpha_AS"/>
</dbReference>
<dbReference type="PANTHER" id="PTHR43406:SF1">
    <property type="entry name" value="TRYPTOPHAN SYNTHASE ALPHA CHAIN, CHLOROPLASTIC"/>
    <property type="match status" value="1"/>
</dbReference>
<evidence type="ECO:0000256" key="3">
    <source>
        <dbReference type="ARBA" id="ARBA00011270"/>
    </source>
</evidence>
<evidence type="ECO:0000256" key="4">
    <source>
        <dbReference type="ARBA" id="ARBA00022605"/>
    </source>
</evidence>
<keyword evidence="5 9" id="KW-0822">Tryptophan biosynthesis</keyword>
<dbReference type="Pfam" id="PF00290">
    <property type="entry name" value="Trp_syntA"/>
    <property type="match status" value="1"/>
</dbReference>
<evidence type="ECO:0000256" key="2">
    <source>
        <dbReference type="ARBA" id="ARBA00004733"/>
    </source>
</evidence>
<dbReference type="OrthoDB" id="9804578at2"/>
<dbReference type="InterPro" id="IPR013785">
    <property type="entry name" value="Aldolase_TIM"/>
</dbReference>
<name>A0A235FBA6_9BACL</name>
<comment type="similarity">
    <text evidence="9 10">Belongs to the TrpA family.</text>
</comment>
<dbReference type="NCBIfam" id="TIGR00262">
    <property type="entry name" value="trpA"/>
    <property type="match status" value="1"/>
</dbReference>
<dbReference type="GO" id="GO:0005829">
    <property type="term" value="C:cytosol"/>
    <property type="evidence" value="ECO:0007669"/>
    <property type="project" value="TreeGrafter"/>
</dbReference>
<keyword evidence="12" id="KW-1185">Reference proteome</keyword>
<dbReference type="InterPro" id="IPR011060">
    <property type="entry name" value="RibuloseP-bd_barrel"/>
</dbReference>
<dbReference type="HAMAP" id="MF_00131">
    <property type="entry name" value="Trp_synth_alpha"/>
    <property type="match status" value="1"/>
</dbReference>
<evidence type="ECO:0000256" key="8">
    <source>
        <dbReference type="ARBA" id="ARBA00049047"/>
    </source>
</evidence>
<evidence type="ECO:0000313" key="12">
    <source>
        <dbReference type="Proteomes" id="UP000215059"/>
    </source>
</evidence>
<comment type="subunit">
    <text evidence="3 9">Tetramer of two alpha and two beta chains.</text>
</comment>
<dbReference type="PROSITE" id="PS00167">
    <property type="entry name" value="TRP_SYNTHASE_ALPHA"/>
    <property type="match status" value="1"/>
</dbReference>
<dbReference type="CDD" id="cd04724">
    <property type="entry name" value="Tryptophan_synthase_alpha"/>
    <property type="match status" value="1"/>
</dbReference>
<comment type="function">
    <text evidence="1 9">The alpha subunit is responsible for the aldol cleavage of indoleglycerol phosphate to indole and glyceraldehyde 3-phosphate.</text>
</comment>
<gene>
    <name evidence="9" type="primary">trpA</name>
    <name evidence="11" type="ORF">CGZ90_01115</name>
</gene>
<evidence type="ECO:0000256" key="7">
    <source>
        <dbReference type="ARBA" id="ARBA00023239"/>
    </source>
</evidence>
<accession>A0A235FBA6</accession>
<evidence type="ECO:0000256" key="1">
    <source>
        <dbReference type="ARBA" id="ARBA00003365"/>
    </source>
</evidence>
<dbReference type="EMBL" id="NOII01000001">
    <property type="protein sequence ID" value="OYD58532.1"/>
    <property type="molecule type" value="Genomic_DNA"/>
</dbReference>
<evidence type="ECO:0000256" key="5">
    <source>
        <dbReference type="ARBA" id="ARBA00022822"/>
    </source>
</evidence>
<keyword evidence="6 9" id="KW-0057">Aromatic amino acid biosynthesis</keyword>
<dbReference type="UniPathway" id="UPA00035">
    <property type="reaction ID" value="UER00044"/>
</dbReference>